<dbReference type="Gene3D" id="1.20.120.520">
    <property type="entry name" value="nmb1532 protein domain like"/>
    <property type="match status" value="1"/>
</dbReference>
<dbReference type="Proteomes" id="UP000199550">
    <property type="component" value="Unassembled WGS sequence"/>
</dbReference>
<proteinExistence type="predicted"/>
<gene>
    <name evidence="2" type="ORF">SAMN04488004_10551</name>
</gene>
<dbReference type="RefSeq" id="WP_090186771.1">
    <property type="nucleotide sequence ID" value="NZ_FOTF01000005.1"/>
</dbReference>
<keyword evidence="3" id="KW-1185">Reference proteome</keyword>
<evidence type="ECO:0000259" key="1">
    <source>
        <dbReference type="Pfam" id="PF01814"/>
    </source>
</evidence>
<dbReference type="EMBL" id="FOTF01000005">
    <property type="protein sequence ID" value="SFK96642.1"/>
    <property type="molecule type" value="Genomic_DNA"/>
</dbReference>
<dbReference type="CDD" id="cd12108">
    <property type="entry name" value="Hr-like"/>
    <property type="match status" value="1"/>
</dbReference>
<accession>A0A1I4DSN8</accession>
<name>A0A1I4DSN8_9RHOB</name>
<sequence>MEDLTLEHRTGLPDALRVLLEAYPRQGWTQDPGFDGLIRFWLDRHLMFRRLLAEMQTGTEGLLDRNVDPQAFAKQVSRYGGMFVNGLHEHHTIEDTHYFPKLQAKDSRVARGFDILDADHHALDGHLAAFVDSANGVLTRLNDRAALQDGAAVFKASLNDMERLLNRHLSDEEDLIVPVILRYGSSDLGG</sequence>
<dbReference type="OrthoDB" id="6077989at2"/>
<feature type="domain" description="Hemerythrin-like" evidence="1">
    <location>
        <begin position="38"/>
        <end position="179"/>
    </location>
</feature>
<dbReference type="AlphaFoldDB" id="A0A1I4DSN8"/>
<dbReference type="STRING" id="195913.SAMN04488004_10551"/>
<reference evidence="2 3" key="1">
    <citation type="submission" date="2016-10" db="EMBL/GenBank/DDBJ databases">
        <authorList>
            <person name="de Groot N.N."/>
        </authorList>
    </citation>
    <scope>NUCLEOTIDE SEQUENCE [LARGE SCALE GENOMIC DNA]</scope>
    <source>
        <strain evidence="2 3">DSM 16199</strain>
    </source>
</reference>
<evidence type="ECO:0000313" key="3">
    <source>
        <dbReference type="Proteomes" id="UP000199550"/>
    </source>
</evidence>
<protein>
    <submittedName>
        <fullName evidence="2">Iron-sulfur cluster repair protein YtfE, RIC family, contains ScdAN and hemerythrin domains</fullName>
    </submittedName>
</protein>
<organism evidence="2 3">
    <name type="scientific">Loktanella salsilacus</name>
    <dbReference type="NCBI Taxonomy" id="195913"/>
    <lineage>
        <taxon>Bacteria</taxon>
        <taxon>Pseudomonadati</taxon>
        <taxon>Pseudomonadota</taxon>
        <taxon>Alphaproteobacteria</taxon>
        <taxon>Rhodobacterales</taxon>
        <taxon>Roseobacteraceae</taxon>
        <taxon>Loktanella</taxon>
    </lineage>
</organism>
<dbReference type="InterPro" id="IPR012312">
    <property type="entry name" value="Hemerythrin-like"/>
</dbReference>
<evidence type="ECO:0000313" key="2">
    <source>
        <dbReference type="EMBL" id="SFK96642.1"/>
    </source>
</evidence>
<dbReference type="Pfam" id="PF01814">
    <property type="entry name" value="Hemerythrin"/>
    <property type="match status" value="1"/>
</dbReference>